<keyword evidence="3 6" id="KW-0812">Transmembrane</keyword>
<dbReference type="SUPFAM" id="SSF103473">
    <property type="entry name" value="MFS general substrate transporter"/>
    <property type="match status" value="1"/>
</dbReference>
<protein>
    <recommendedName>
        <fullName evidence="8">Major facilitator superfamily (MFS) profile domain-containing protein</fullName>
    </recommendedName>
</protein>
<feature type="transmembrane region" description="Helical" evidence="6">
    <location>
        <begin position="112"/>
        <end position="136"/>
    </location>
</feature>
<dbReference type="EMBL" id="UINC01192878">
    <property type="protein sequence ID" value="SVE08229.1"/>
    <property type="molecule type" value="Genomic_DNA"/>
</dbReference>
<feature type="transmembrane region" description="Helical" evidence="6">
    <location>
        <begin position="48"/>
        <end position="67"/>
    </location>
</feature>
<dbReference type="InterPro" id="IPR004752">
    <property type="entry name" value="AmpG_permease/AT-1"/>
</dbReference>
<dbReference type="GO" id="GO:0035348">
    <property type="term" value="P:acetyl-CoA transmembrane transport"/>
    <property type="evidence" value="ECO:0007669"/>
    <property type="project" value="InterPro"/>
</dbReference>
<dbReference type="InterPro" id="IPR024371">
    <property type="entry name" value="AcetylCoA_trans_1-like"/>
</dbReference>
<keyword evidence="4 6" id="KW-1133">Transmembrane helix</keyword>
<dbReference type="AlphaFoldDB" id="A0A383AL04"/>
<reference evidence="7" key="1">
    <citation type="submission" date="2018-05" db="EMBL/GenBank/DDBJ databases">
        <authorList>
            <person name="Lanie J.A."/>
            <person name="Ng W.-L."/>
            <person name="Kazmierczak K.M."/>
            <person name="Andrzejewski T.M."/>
            <person name="Davidsen T.M."/>
            <person name="Wayne K.J."/>
            <person name="Tettelin H."/>
            <person name="Glass J.I."/>
            <person name="Rusch D."/>
            <person name="Podicherti R."/>
            <person name="Tsui H.-C.T."/>
            <person name="Winkler M.E."/>
        </authorList>
    </citation>
    <scope>NUCLEOTIDE SEQUENCE</scope>
</reference>
<evidence type="ECO:0000256" key="2">
    <source>
        <dbReference type="ARBA" id="ARBA00022448"/>
    </source>
</evidence>
<sequence length="179" mass="19846">VIKKKQNLSIFFEKKTLKMLFLGFSSGLPILLVFSTLSVWLVKAGVNRSTITLFSWAGFAYAFKYMWSPLVDNLRLPIFKKFGHRKSWLLLSQIMIVASLLFTASSDPSKSLIFTAIGITFVAFSSATQDIVIDAFRIESAPQKYQGALSSMYIAGYRLAMLTSGAGSLWLASYLGAEV</sequence>
<dbReference type="Gene3D" id="1.20.1250.20">
    <property type="entry name" value="MFS general substrate transporter like domains"/>
    <property type="match status" value="1"/>
</dbReference>
<feature type="transmembrane region" description="Helical" evidence="6">
    <location>
        <begin position="88"/>
        <end position="106"/>
    </location>
</feature>
<evidence type="ECO:0000256" key="5">
    <source>
        <dbReference type="ARBA" id="ARBA00023136"/>
    </source>
</evidence>
<comment type="subcellular location">
    <subcellularLocation>
        <location evidence="1">Membrane</location>
        <topology evidence="1">Multi-pass membrane protein</topology>
    </subcellularLocation>
</comment>
<feature type="transmembrane region" description="Helical" evidence="6">
    <location>
        <begin position="20"/>
        <end position="42"/>
    </location>
</feature>
<evidence type="ECO:0000256" key="1">
    <source>
        <dbReference type="ARBA" id="ARBA00004141"/>
    </source>
</evidence>
<feature type="non-terminal residue" evidence="7">
    <location>
        <position position="1"/>
    </location>
</feature>
<proteinExistence type="predicted"/>
<evidence type="ECO:0008006" key="8">
    <source>
        <dbReference type="Google" id="ProtNLM"/>
    </source>
</evidence>
<keyword evidence="5 6" id="KW-0472">Membrane</keyword>
<evidence type="ECO:0000256" key="6">
    <source>
        <dbReference type="SAM" id="Phobius"/>
    </source>
</evidence>
<dbReference type="GO" id="GO:0008521">
    <property type="term" value="F:acetyl-CoA transmembrane transporter activity"/>
    <property type="evidence" value="ECO:0007669"/>
    <property type="project" value="InterPro"/>
</dbReference>
<dbReference type="GO" id="GO:0016020">
    <property type="term" value="C:membrane"/>
    <property type="evidence" value="ECO:0007669"/>
    <property type="project" value="UniProtKB-SubCell"/>
</dbReference>
<dbReference type="PANTHER" id="PTHR12778:SF10">
    <property type="entry name" value="MAJOR FACILITATOR SUPERFAMILY DOMAIN-CONTAINING PROTEIN 3"/>
    <property type="match status" value="1"/>
</dbReference>
<dbReference type="Pfam" id="PF13000">
    <property type="entry name" value="Acatn"/>
    <property type="match status" value="1"/>
</dbReference>
<organism evidence="7">
    <name type="scientific">marine metagenome</name>
    <dbReference type="NCBI Taxonomy" id="408172"/>
    <lineage>
        <taxon>unclassified sequences</taxon>
        <taxon>metagenomes</taxon>
        <taxon>ecological metagenomes</taxon>
    </lineage>
</organism>
<accession>A0A383AL04</accession>
<name>A0A383AL04_9ZZZZ</name>
<keyword evidence="2" id="KW-0813">Transport</keyword>
<gene>
    <name evidence="7" type="ORF">METZ01_LOCUS461083</name>
</gene>
<dbReference type="InterPro" id="IPR036259">
    <property type="entry name" value="MFS_trans_sf"/>
</dbReference>
<evidence type="ECO:0000313" key="7">
    <source>
        <dbReference type="EMBL" id="SVE08229.1"/>
    </source>
</evidence>
<feature type="non-terminal residue" evidence="7">
    <location>
        <position position="179"/>
    </location>
</feature>
<feature type="transmembrane region" description="Helical" evidence="6">
    <location>
        <begin position="157"/>
        <end position="177"/>
    </location>
</feature>
<dbReference type="PANTHER" id="PTHR12778">
    <property type="entry name" value="SOLUTE CARRIER FAMILY 33 ACETYL-COA TRANSPORTER -RELATED"/>
    <property type="match status" value="1"/>
</dbReference>
<evidence type="ECO:0000256" key="3">
    <source>
        <dbReference type="ARBA" id="ARBA00022692"/>
    </source>
</evidence>
<evidence type="ECO:0000256" key="4">
    <source>
        <dbReference type="ARBA" id="ARBA00022989"/>
    </source>
</evidence>